<reference evidence="3 4" key="1">
    <citation type="journal article" date="2020" name="ISME J.">
        <title>Comparative genomics reveals insights into cyanobacterial evolution and habitat adaptation.</title>
        <authorList>
            <person name="Chen M.Y."/>
            <person name="Teng W.K."/>
            <person name="Zhao L."/>
            <person name="Hu C.X."/>
            <person name="Zhou Y.K."/>
            <person name="Han B.P."/>
            <person name="Song L.R."/>
            <person name="Shu W.S."/>
        </authorList>
    </citation>
    <scope>NUCLEOTIDE SEQUENCE [LARGE SCALE GENOMIC DNA]</scope>
    <source>
        <strain evidence="3 4">FACHB-1370</strain>
    </source>
</reference>
<dbReference type="Gene3D" id="3.40.1620.10">
    <property type="entry name" value="YefM-like domain"/>
    <property type="match status" value="1"/>
</dbReference>
<evidence type="ECO:0000313" key="3">
    <source>
        <dbReference type="EMBL" id="MBD2545194.1"/>
    </source>
</evidence>
<dbReference type="SUPFAM" id="SSF143120">
    <property type="entry name" value="YefM-like"/>
    <property type="match status" value="1"/>
</dbReference>
<dbReference type="EMBL" id="JACJSK010000020">
    <property type="protein sequence ID" value="MBD2545194.1"/>
    <property type="molecule type" value="Genomic_DNA"/>
</dbReference>
<comment type="similarity">
    <text evidence="1 2">Belongs to the phD/YefM antitoxin family.</text>
</comment>
<accession>A0ABR8EEC5</accession>
<evidence type="ECO:0000256" key="1">
    <source>
        <dbReference type="ARBA" id="ARBA00009981"/>
    </source>
</evidence>
<comment type="caution">
    <text evidence="3">The sequence shown here is derived from an EMBL/GenBank/DDBJ whole genome shotgun (WGS) entry which is preliminary data.</text>
</comment>
<name>A0ABR8EEC5_9CYAN</name>
<keyword evidence="4" id="KW-1185">Reference proteome</keyword>
<dbReference type="Proteomes" id="UP000641954">
    <property type="component" value="Unassembled WGS sequence"/>
</dbReference>
<dbReference type="InterPro" id="IPR006442">
    <property type="entry name" value="Antitoxin_Phd/YefM"/>
</dbReference>
<protein>
    <recommendedName>
        <fullName evidence="2">Antitoxin</fullName>
    </recommendedName>
</protein>
<dbReference type="NCBIfam" id="TIGR01552">
    <property type="entry name" value="phd_fam"/>
    <property type="match status" value="1"/>
</dbReference>
<gene>
    <name evidence="3" type="ORF">H6G72_15410</name>
</gene>
<comment type="function">
    <text evidence="2">Antitoxin component of a type II toxin-antitoxin (TA) system.</text>
</comment>
<evidence type="ECO:0000313" key="4">
    <source>
        <dbReference type="Proteomes" id="UP000641954"/>
    </source>
</evidence>
<proteinExistence type="inferred from homology"/>
<evidence type="ECO:0000256" key="2">
    <source>
        <dbReference type="RuleBase" id="RU362080"/>
    </source>
</evidence>
<dbReference type="RefSeq" id="WP_190878987.1">
    <property type="nucleotide sequence ID" value="NZ_JACJSK010000020.1"/>
</dbReference>
<sequence length="100" mass="11240">MTKLDLTQAQERFGELIALVGDNGEQILIEKSGQPIAAIISYADLKRLQNIQADARDSEMIKVDEDSENQEDYTPEEVIAAYNQIHGTDFTVENILNDQE</sequence>
<dbReference type="InterPro" id="IPR036165">
    <property type="entry name" value="YefM-like_sf"/>
</dbReference>
<dbReference type="Pfam" id="PF02604">
    <property type="entry name" value="PhdYeFM_antitox"/>
    <property type="match status" value="1"/>
</dbReference>
<organism evidence="3 4">
    <name type="scientific">Planktothricoides raciborskii FACHB-1370</name>
    <dbReference type="NCBI Taxonomy" id="2949576"/>
    <lineage>
        <taxon>Bacteria</taxon>
        <taxon>Bacillati</taxon>
        <taxon>Cyanobacteriota</taxon>
        <taxon>Cyanophyceae</taxon>
        <taxon>Oscillatoriophycideae</taxon>
        <taxon>Oscillatoriales</taxon>
        <taxon>Oscillatoriaceae</taxon>
        <taxon>Planktothricoides</taxon>
    </lineage>
</organism>